<sequence length="106" mass="11051">MCSPFSSLRLSISRTPMVFMLEFHAMLAMKISSVSMRYGSPLAALVITLCMSPCADSGCSQENAWSMRIGEPSGLIASSSGLAGNPSGAALSGVFGWIMPGSLNAR</sequence>
<reference evidence="1" key="1">
    <citation type="submission" date="2019-12" db="EMBL/GenBank/DDBJ databases">
        <authorList>
            <person name="Cremers G."/>
        </authorList>
    </citation>
    <scope>NUCLEOTIDE SEQUENCE</scope>
    <source>
        <strain evidence="1">Vvax</strain>
    </source>
</reference>
<protein>
    <submittedName>
        <fullName evidence="1">Uncharacterized protein</fullName>
    </submittedName>
</protein>
<dbReference type="AlphaFoldDB" id="A0A679JIK3"/>
<accession>A0A679JIK3</accession>
<dbReference type="EMBL" id="LR743508">
    <property type="protein sequence ID" value="CAA2109012.1"/>
    <property type="molecule type" value="Genomic_DNA"/>
</dbReference>
<organism evidence="1">
    <name type="scientific">Variovorax paradoxus</name>
    <dbReference type="NCBI Taxonomy" id="34073"/>
    <lineage>
        <taxon>Bacteria</taxon>
        <taxon>Pseudomonadati</taxon>
        <taxon>Pseudomonadota</taxon>
        <taxon>Betaproteobacteria</taxon>
        <taxon>Burkholderiales</taxon>
        <taxon>Comamonadaceae</taxon>
        <taxon>Variovorax</taxon>
    </lineage>
</organism>
<name>A0A679JIK3_VARPD</name>
<proteinExistence type="predicted"/>
<evidence type="ECO:0000313" key="1">
    <source>
        <dbReference type="EMBL" id="CAA2109012.1"/>
    </source>
</evidence>
<gene>
    <name evidence="1" type="ORF">VVAX_05282</name>
</gene>